<name>A0A7X5F690_9HYPH</name>
<proteinExistence type="predicted"/>
<keyword evidence="2" id="KW-1185">Reference proteome</keyword>
<dbReference type="RefSeq" id="WP_161678042.1">
    <property type="nucleotide sequence ID" value="NZ_JAABLP010000007.1"/>
</dbReference>
<organism evidence="1 2">
    <name type="scientific">Pannonibacter tanglangensis</name>
    <dbReference type="NCBI Taxonomy" id="2750084"/>
    <lineage>
        <taxon>Bacteria</taxon>
        <taxon>Pseudomonadati</taxon>
        <taxon>Pseudomonadota</taxon>
        <taxon>Alphaproteobacteria</taxon>
        <taxon>Hyphomicrobiales</taxon>
        <taxon>Stappiaceae</taxon>
        <taxon>Pannonibacter</taxon>
    </lineage>
</organism>
<reference evidence="2" key="1">
    <citation type="submission" date="2020-01" db="EMBL/GenBank/DDBJ databases">
        <authorList>
            <person name="Fang Y."/>
            <person name="Sun R."/>
            <person name="Nie L."/>
            <person name="He J."/>
            <person name="Hao L."/>
            <person name="Wang L."/>
            <person name="Su S."/>
            <person name="Lv E."/>
            <person name="Zhang Z."/>
            <person name="Xie R."/>
            <person name="Liu H."/>
        </authorList>
    </citation>
    <scope>NUCLEOTIDE SEQUENCE [LARGE SCALE GENOMIC DNA]</scope>
    <source>
        <strain evidence="2">XCT-53</strain>
    </source>
</reference>
<dbReference type="InterPro" id="IPR014710">
    <property type="entry name" value="RmlC-like_jellyroll"/>
</dbReference>
<dbReference type="EMBL" id="JAABLQ010000004">
    <property type="protein sequence ID" value="NBN80488.1"/>
    <property type="molecule type" value="Genomic_DNA"/>
</dbReference>
<dbReference type="PANTHER" id="PTHR40943">
    <property type="entry name" value="CYTOPLASMIC PROTEIN-RELATED"/>
    <property type="match status" value="1"/>
</dbReference>
<dbReference type="Gene3D" id="2.60.120.10">
    <property type="entry name" value="Jelly Rolls"/>
    <property type="match status" value="1"/>
</dbReference>
<evidence type="ECO:0000313" key="1">
    <source>
        <dbReference type="EMBL" id="NBN80488.1"/>
    </source>
</evidence>
<dbReference type="PANTHER" id="PTHR40943:SF1">
    <property type="entry name" value="CYTOPLASMIC PROTEIN"/>
    <property type="match status" value="1"/>
</dbReference>
<gene>
    <name evidence="1" type="ORF">GWI72_19605</name>
</gene>
<dbReference type="InterPro" id="IPR008579">
    <property type="entry name" value="UGlyAH_Cupin_dom"/>
</dbReference>
<sequence>MTIAENGSFSFAASDQTDPNGTIRIVSEPPAFAYAALTKTSLRSAPIRKDWIIDGTPQARLDSLSMGTNGWSSTDHWDCTAGRFHWHFFWDETVLFLEGEVHITDDRGNTYVGRPGVSMMFPVGTHAIWHVPVYVRKIAFNRRPIPWAVSMAMKVDARLKRLFQRSDSKPFAG</sequence>
<dbReference type="SUPFAM" id="SSF51182">
    <property type="entry name" value="RmlC-like cupins"/>
    <property type="match status" value="1"/>
</dbReference>
<protein>
    <submittedName>
        <fullName evidence="1">DUF861 domain-containing protein</fullName>
    </submittedName>
</protein>
<dbReference type="Proteomes" id="UP000586722">
    <property type="component" value="Unassembled WGS sequence"/>
</dbReference>
<evidence type="ECO:0000313" key="2">
    <source>
        <dbReference type="Proteomes" id="UP000586722"/>
    </source>
</evidence>
<dbReference type="Pfam" id="PF05899">
    <property type="entry name" value="Cupin_3"/>
    <property type="match status" value="1"/>
</dbReference>
<accession>A0A7X5F690</accession>
<dbReference type="InterPro" id="IPR011051">
    <property type="entry name" value="RmlC_Cupin_sf"/>
</dbReference>
<comment type="caution">
    <text evidence="1">The sequence shown here is derived from an EMBL/GenBank/DDBJ whole genome shotgun (WGS) entry which is preliminary data.</text>
</comment>
<dbReference type="CDD" id="cd02227">
    <property type="entry name" value="cupin_TM1112-like"/>
    <property type="match status" value="1"/>
</dbReference>
<dbReference type="AlphaFoldDB" id="A0A7X5F690"/>